<accession>B3S4L4</accession>
<dbReference type="InterPro" id="IPR010989">
    <property type="entry name" value="SNARE"/>
</dbReference>
<dbReference type="GO" id="GO:0006836">
    <property type="term" value="P:neurotransmitter transport"/>
    <property type="evidence" value="ECO:0007669"/>
    <property type="project" value="UniProtKB-KW"/>
</dbReference>
<dbReference type="Pfam" id="PF05739">
    <property type="entry name" value="SNARE"/>
    <property type="match status" value="1"/>
</dbReference>
<evidence type="ECO:0000256" key="10">
    <source>
        <dbReference type="SAM" id="Phobius"/>
    </source>
</evidence>
<dbReference type="OrthoDB" id="10255013at2759"/>
<feature type="transmembrane region" description="Helical" evidence="10">
    <location>
        <begin position="273"/>
        <end position="294"/>
    </location>
</feature>
<comment type="subcellular location">
    <subcellularLocation>
        <location evidence="1">Endomembrane system</location>
        <topology evidence="1">Peripheral membrane protein</topology>
    </subcellularLocation>
    <subcellularLocation>
        <location evidence="2">Membrane</location>
        <topology evidence="2">Single-pass type IV membrane protein</topology>
    </subcellularLocation>
</comment>
<name>B3S4L4_TRIAD</name>
<dbReference type="STRING" id="10228.B3S4L4"/>
<dbReference type="PROSITE" id="PS50192">
    <property type="entry name" value="T_SNARE"/>
    <property type="match status" value="1"/>
</dbReference>
<evidence type="ECO:0000256" key="8">
    <source>
        <dbReference type="ARBA" id="ARBA00023054"/>
    </source>
</evidence>
<evidence type="ECO:0000256" key="3">
    <source>
        <dbReference type="ARBA" id="ARBA00009063"/>
    </source>
</evidence>
<dbReference type="InterPro" id="IPR000727">
    <property type="entry name" value="T_SNARE_dom"/>
</dbReference>
<dbReference type="SMART" id="SM00397">
    <property type="entry name" value="t_SNARE"/>
    <property type="match status" value="1"/>
</dbReference>
<evidence type="ECO:0000256" key="4">
    <source>
        <dbReference type="ARBA" id="ARBA00022448"/>
    </source>
</evidence>
<feature type="domain" description="T-SNARE coiled-coil homology" evidence="11">
    <location>
        <begin position="199"/>
        <end position="261"/>
    </location>
</feature>
<reference evidence="12 13" key="1">
    <citation type="journal article" date="2008" name="Nature">
        <title>The Trichoplax genome and the nature of placozoans.</title>
        <authorList>
            <person name="Srivastava M."/>
            <person name="Begovic E."/>
            <person name="Chapman J."/>
            <person name="Putnam N.H."/>
            <person name="Hellsten U."/>
            <person name="Kawashima T."/>
            <person name="Kuo A."/>
            <person name="Mitros T."/>
            <person name="Salamov A."/>
            <person name="Carpenter M.L."/>
            <person name="Signorovitch A.Y."/>
            <person name="Moreno M.A."/>
            <person name="Kamm K."/>
            <person name="Grimwood J."/>
            <person name="Schmutz J."/>
            <person name="Shapiro H."/>
            <person name="Grigoriev I.V."/>
            <person name="Buss L.W."/>
            <person name="Schierwater B."/>
            <person name="Dellaporta S.L."/>
            <person name="Rokhsar D.S."/>
        </authorList>
    </citation>
    <scope>NUCLEOTIDE SEQUENCE [LARGE SCALE GENOMIC DNA]</scope>
    <source>
        <strain evidence="12 13">Grell-BS-1999</strain>
    </source>
</reference>
<keyword evidence="8" id="KW-0175">Coiled coil</keyword>
<dbReference type="FunFam" id="1.20.58.70:FF:000011">
    <property type="entry name" value="Syntaxin 4"/>
    <property type="match status" value="1"/>
</dbReference>
<evidence type="ECO:0000256" key="6">
    <source>
        <dbReference type="ARBA" id="ARBA00022775"/>
    </source>
</evidence>
<dbReference type="InterPro" id="IPR045242">
    <property type="entry name" value="Syntaxin"/>
</dbReference>
<evidence type="ECO:0000256" key="2">
    <source>
        <dbReference type="ARBA" id="ARBA00004211"/>
    </source>
</evidence>
<dbReference type="CDD" id="cd15848">
    <property type="entry name" value="SNARE_syntaxin1-like"/>
    <property type="match status" value="1"/>
</dbReference>
<proteinExistence type="inferred from homology"/>
<keyword evidence="9 10" id="KW-0472">Membrane</keyword>
<dbReference type="GO" id="GO:0005484">
    <property type="term" value="F:SNAP receptor activity"/>
    <property type="evidence" value="ECO:0000318"/>
    <property type="project" value="GO_Central"/>
</dbReference>
<keyword evidence="5 10" id="KW-0812">Transmembrane</keyword>
<protein>
    <submittedName>
        <fullName evidence="12">Syntaxin 1.3</fullName>
    </submittedName>
</protein>
<dbReference type="FunCoup" id="B3S4L4">
    <property type="interactions" value="1059"/>
</dbReference>
<dbReference type="EMBL" id="DS985249">
    <property type="protein sequence ID" value="EDV22651.1"/>
    <property type="molecule type" value="Genomic_DNA"/>
</dbReference>
<dbReference type="AlphaFoldDB" id="B3S4L4"/>
<keyword evidence="6" id="KW-0532">Neurotransmitter transport</keyword>
<dbReference type="GO" id="GO:0012505">
    <property type="term" value="C:endomembrane system"/>
    <property type="evidence" value="ECO:0000318"/>
    <property type="project" value="GO_Central"/>
</dbReference>
<dbReference type="GO" id="GO:0005886">
    <property type="term" value="C:plasma membrane"/>
    <property type="evidence" value="ECO:0000318"/>
    <property type="project" value="GO_Central"/>
</dbReference>
<dbReference type="InterPro" id="IPR006011">
    <property type="entry name" value="Syntaxin_N"/>
</dbReference>
<dbReference type="GO" id="GO:0006906">
    <property type="term" value="P:vesicle fusion"/>
    <property type="evidence" value="ECO:0000318"/>
    <property type="project" value="GO_Central"/>
</dbReference>
<evidence type="ECO:0000256" key="1">
    <source>
        <dbReference type="ARBA" id="ARBA00004184"/>
    </source>
</evidence>
<dbReference type="PhylomeDB" id="B3S4L4"/>
<dbReference type="Proteomes" id="UP000009022">
    <property type="component" value="Unassembled WGS sequence"/>
</dbReference>
<dbReference type="GO" id="GO:0031201">
    <property type="term" value="C:SNARE complex"/>
    <property type="evidence" value="ECO:0000318"/>
    <property type="project" value="GO_Central"/>
</dbReference>
<dbReference type="Gene3D" id="1.20.5.110">
    <property type="match status" value="1"/>
</dbReference>
<dbReference type="eggNOG" id="KOG0810">
    <property type="taxonomic scope" value="Eukaryota"/>
</dbReference>
<dbReference type="SMART" id="SM00503">
    <property type="entry name" value="SynN"/>
    <property type="match status" value="1"/>
</dbReference>
<dbReference type="FunFam" id="1.20.5.110:FF:000022">
    <property type="entry name" value="Syntaxin 19"/>
    <property type="match status" value="1"/>
</dbReference>
<dbReference type="GeneID" id="6756247"/>
<dbReference type="CTD" id="6756247"/>
<evidence type="ECO:0000256" key="7">
    <source>
        <dbReference type="ARBA" id="ARBA00022989"/>
    </source>
</evidence>
<gene>
    <name evidence="12" type="ORF">TRIADDRAFT_66401</name>
</gene>
<evidence type="ECO:0000313" key="13">
    <source>
        <dbReference type="Proteomes" id="UP000009022"/>
    </source>
</evidence>
<dbReference type="SUPFAM" id="SSF47661">
    <property type="entry name" value="t-snare proteins"/>
    <property type="match status" value="1"/>
</dbReference>
<comment type="similarity">
    <text evidence="3">Belongs to the syntaxin family.</text>
</comment>
<keyword evidence="13" id="KW-1185">Reference proteome</keyword>
<organism evidence="12 13">
    <name type="scientific">Trichoplax adhaerens</name>
    <name type="common">Trichoplax reptans</name>
    <dbReference type="NCBI Taxonomy" id="10228"/>
    <lineage>
        <taxon>Eukaryota</taxon>
        <taxon>Metazoa</taxon>
        <taxon>Placozoa</taxon>
        <taxon>Uniplacotomia</taxon>
        <taxon>Trichoplacea</taxon>
        <taxon>Trichoplacidae</taxon>
        <taxon>Trichoplax</taxon>
    </lineage>
</organism>
<sequence length="313" mass="35263">MARDRLADIREVQLEENTDANHAIVGFEMAEVALEEEEFMGEFFKQIEIIEQDLSGIENDIDYVDDLQNDILTASKVDYDDKARLENAMTSIKLKTNRSRARLKDIEASIREASDTSAEIRIKRTQHAALSHRLVNAMLKFNLIQNEYRDRCKEKLKRQLSIAGKPATDEEVEDMLENWDLEIFTQSVDPGTKDARLALEGIKTRHDDILLLEKSVKDLQDMFLDVAMLVENQAEMLDSIEHQAGNAVDYVDRATADVKKALEYQSAARKKKIICIVLVLILLAIIGIIILSQLNLGGTSTATNNVVTTAATL</sequence>
<dbReference type="Gene3D" id="1.20.58.70">
    <property type="match status" value="1"/>
</dbReference>
<dbReference type="GO" id="GO:0006887">
    <property type="term" value="P:exocytosis"/>
    <property type="evidence" value="ECO:0000318"/>
    <property type="project" value="GO_Central"/>
</dbReference>
<dbReference type="HOGENOM" id="CLU_042423_2_2_1"/>
<dbReference type="PANTHER" id="PTHR19957">
    <property type="entry name" value="SYNTAXIN"/>
    <property type="match status" value="1"/>
</dbReference>
<dbReference type="PANTHER" id="PTHR19957:SF424">
    <property type="entry name" value="SYNTAXIN-1A"/>
    <property type="match status" value="1"/>
</dbReference>
<evidence type="ECO:0000259" key="11">
    <source>
        <dbReference type="PROSITE" id="PS50192"/>
    </source>
</evidence>
<dbReference type="CDD" id="cd00179">
    <property type="entry name" value="SynN"/>
    <property type="match status" value="1"/>
</dbReference>
<dbReference type="InParanoid" id="B3S4L4"/>
<dbReference type="GO" id="GO:0048278">
    <property type="term" value="P:vesicle docking"/>
    <property type="evidence" value="ECO:0000318"/>
    <property type="project" value="GO_Central"/>
</dbReference>
<evidence type="ECO:0000256" key="5">
    <source>
        <dbReference type="ARBA" id="ARBA00022692"/>
    </source>
</evidence>
<dbReference type="Pfam" id="PF00804">
    <property type="entry name" value="Syntaxin"/>
    <property type="match status" value="1"/>
</dbReference>
<keyword evidence="7 10" id="KW-1133">Transmembrane helix</keyword>
<evidence type="ECO:0000256" key="9">
    <source>
        <dbReference type="ARBA" id="ARBA00023136"/>
    </source>
</evidence>
<dbReference type="RefSeq" id="XP_002115195.1">
    <property type="nucleotide sequence ID" value="XM_002115159.1"/>
</dbReference>
<dbReference type="GO" id="GO:0006886">
    <property type="term" value="P:intracellular protein transport"/>
    <property type="evidence" value="ECO:0000318"/>
    <property type="project" value="GO_Central"/>
</dbReference>
<dbReference type="GO" id="GO:0000149">
    <property type="term" value="F:SNARE binding"/>
    <property type="evidence" value="ECO:0000318"/>
    <property type="project" value="GO_Central"/>
</dbReference>
<dbReference type="KEGG" id="tad:TRIADDRAFT_66401"/>
<evidence type="ECO:0000313" key="12">
    <source>
        <dbReference type="EMBL" id="EDV22651.1"/>
    </source>
</evidence>
<keyword evidence="4" id="KW-0813">Transport</keyword>